<dbReference type="Pfam" id="PF00211">
    <property type="entry name" value="Guanylate_cyc"/>
    <property type="match status" value="1"/>
</dbReference>
<dbReference type="InterPro" id="IPR029787">
    <property type="entry name" value="Nucleotide_cyclase"/>
</dbReference>
<dbReference type="InterPro" id="IPR041664">
    <property type="entry name" value="AAA_16"/>
</dbReference>
<dbReference type="PROSITE" id="PS50125">
    <property type="entry name" value="GUANYLATE_CYCLASE_2"/>
    <property type="match status" value="1"/>
</dbReference>
<dbReference type="GO" id="GO:0035556">
    <property type="term" value="P:intracellular signal transduction"/>
    <property type="evidence" value="ECO:0007669"/>
    <property type="project" value="InterPro"/>
</dbReference>
<dbReference type="RefSeq" id="WP_123211100.1">
    <property type="nucleotide sequence ID" value="NZ_RJVO01000002.1"/>
</dbReference>
<dbReference type="GO" id="GO:0005737">
    <property type="term" value="C:cytoplasm"/>
    <property type="evidence" value="ECO:0007669"/>
    <property type="project" value="TreeGrafter"/>
</dbReference>
<dbReference type="Proteomes" id="UP000282106">
    <property type="component" value="Unassembled WGS sequence"/>
</dbReference>
<gene>
    <name evidence="4" type="ORF">ED208_06720</name>
</gene>
<dbReference type="SMART" id="SM00044">
    <property type="entry name" value="CYCc"/>
    <property type="match status" value="1"/>
</dbReference>
<feature type="domain" description="Guanylate cyclase" evidence="3">
    <location>
        <begin position="60"/>
        <end position="192"/>
    </location>
</feature>
<sequence length="1085" mass="118712">MPACPSCSAENPEGSRYCNQCGAKLGVAAAPERKSYTPRHLAERILSQRASLRGERKRVTVLFCDLKGSTRLAQQAGAEAWHGILDRFFGILSAAVHRYEGTVNQYTGDGIMALFGAPLALEDHAQRACLAALEMQRELRRYADELRLTTGLNLSLRIGLNSGEVIVGAIGDDLRMDYTAQGLTVNLAARLEQICEPGQVYLSRDSARLVDGYFALRDLGRMQVAGLDEAVEVYALEGPGRLQSRLDRSLSRGISPFIGREAELAQLGALLEGVRAGQGRIVSVVGEAGIGKSRLCYEFARLCAEAGFELHRASGLPYGNALPLHPLRHLALSRLGLPPQASTGEIRRLVAGTFLLEHPEHAAALPMVFDFLGAGEGAETNPERAAAARERLFELLAHYLPCPTERPLVLLIEDLHFFDRASEELLGRLCESVRGHRALLLLNHRPDYADDWLRPGLDIRIAVSALAAPQLITLARSRLGADPGLAALAGELGARAAGNPYFVEEAVQALAESGHLQGAPGAYRLARPIDDWPIPDSVHALLAARIDRLPEESKNLLRTAAVIGQEFHPEELAALLAPEATAVESLLAALETAGFLLSERGPDGTRYAFRHPLLREVAYSGQLEAQRARTHEQLARTLEQQHPAREGGNAASVRIAHHWQHAGDWARAGEWNLQAARWAATRDTRISIEQQQLALRHLDRAPDGPALRRLRIAARAGLIRIALFTPVPQAEVERAYTEGRRMAAEGQDAAGAAELLISYGNEQLHRGHADTAIALHDEAVRLCLAEGKLELVRRFRLAILLSHFSAGRLREGIALVDTADQGRWRQEAIGEDNFVSCGFHAQMLAWMGQLPQAQQQLQAVLDYASREARNASWMHAFKVDLAWFSGDYREALNHAELAMERAQETGGPYFQAIAGRALGLALSFQGRHAEAIALLEGLRPISEPGGLAHQFEASHYAALALVHRRAGQFEAARALAERGIASAQGSRSRIWEIYAWLMLLELPQEALAAERAAAGLARLAVLIDEAGAEGFRAWLLLHRARWCPGCAEREDWLARAAEQFERVGAPIQAERLRNSRQAERTLLEA</sequence>
<dbReference type="InterPro" id="IPR027417">
    <property type="entry name" value="P-loop_NTPase"/>
</dbReference>
<dbReference type="SUPFAM" id="SSF52540">
    <property type="entry name" value="P-loop containing nucleoside triphosphate hydrolases"/>
    <property type="match status" value="1"/>
</dbReference>
<dbReference type="SUPFAM" id="SSF55073">
    <property type="entry name" value="Nucleotide cyclase"/>
    <property type="match status" value="1"/>
</dbReference>
<keyword evidence="5" id="KW-1185">Reference proteome</keyword>
<dbReference type="InterPro" id="IPR026870">
    <property type="entry name" value="Zinc_ribbon_dom"/>
</dbReference>
<dbReference type="GO" id="GO:0005524">
    <property type="term" value="F:ATP binding"/>
    <property type="evidence" value="ECO:0007669"/>
    <property type="project" value="UniProtKB-KW"/>
</dbReference>
<keyword evidence="2" id="KW-0067">ATP-binding</keyword>
<evidence type="ECO:0000256" key="1">
    <source>
        <dbReference type="ARBA" id="ARBA00022741"/>
    </source>
</evidence>
<comment type="caution">
    <text evidence="4">The sequence shown here is derived from an EMBL/GenBank/DDBJ whole genome shotgun (WGS) entry which is preliminary data.</text>
</comment>
<dbReference type="PANTHER" id="PTHR16305">
    <property type="entry name" value="TESTICULAR SOLUBLE ADENYLYL CYCLASE"/>
    <property type="match status" value="1"/>
</dbReference>
<dbReference type="SUPFAM" id="SSF48452">
    <property type="entry name" value="TPR-like"/>
    <property type="match status" value="1"/>
</dbReference>
<dbReference type="SMART" id="SM00382">
    <property type="entry name" value="AAA"/>
    <property type="match status" value="1"/>
</dbReference>
<evidence type="ECO:0000313" key="4">
    <source>
        <dbReference type="EMBL" id="ROH92057.1"/>
    </source>
</evidence>
<protein>
    <recommendedName>
        <fullName evidence="3">Guanylate cyclase domain-containing protein</fullName>
    </recommendedName>
</protein>
<dbReference type="CDD" id="cd07302">
    <property type="entry name" value="CHD"/>
    <property type="match status" value="1"/>
</dbReference>
<evidence type="ECO:0000259" key="3">
    <source>
        <dbReference type="PROSITE" id="PS50125"/>
    </source>
</evidence>
<dbReference type="Gene3D" id="3.30.70.1230">
    <property type="entry name" value="Nucleotide cyclase"/>
    <property type="match status" value="1"/>
</dbReference>
<dbReference type="InterPro" id="IPR011990">
    <property type="entry name" value="TPR-like_helical_dom_sf"/>
</dbReference>
<dbReference type="InParanoid" id="A0A3N0VH27"/>
<dbReference type="AlphaFoldDB" id="A0A3N0VH27"/>
<accession>A0A3N0VH27</accession>
<dbReference type="GO" id="GO:0004016">
    <property type="term" value="F:adenylate cyclase activity"/>
    <property type="evidence" value="ECO:0007669"/>
    <property type="project" value="UniProtKB-ARBA"/>
</dbReference>
<dbReference type="InterPro" id="IPR001054">
    <property type="entry name" value="A/G_cyclase"/>
</dbReference>
<dbReference type="Gene3D" id="1.25.40.10">
    <property type="entry name" value="Tetratricopeptide repeat domain"/>
    <property type="match status" value="1"/>
</dbReference>
<keyword evidence="1" id="KW-0547">Nucleotide-binding</keyword>
<dbReference type="PANTHER" id="PTHR16305:SF28">
    <property type="entry name" value="GUANYLATE CYCLASE DOMAIN-CONTAINING PROTEIN"/>
    <property type="match status" value="1"/>
</dbReference>
<dbReference type="InterPro" id="IPR003593">
    <property type="entry name" value="AAA+_ATPase"/>
</dbReference>
<proteinExistence type="predicted"/>
<dbReference type="Pfam" id="PF13191">
    <property type="entry name" value="AAA_16"/>
    <property type="match status" value="1"/>
</dbReference>
<evidence type="ECO:0000313" key="5">
    <source>
        <dbReference type="Proteomes" id="UP000282106"/>
    </source>
</evidence>
<reference evidence="4 5" key="1">
    <citation type="submission" date="2018-10" db="EMBL/GenBank/DDBJ databases">
        <authorList>
            <person name="Chen W.-M."/>
        </authorList>
    </citation>
    <scope>NUCLEOTIDE SEQUENCE [LARGE SCALE GENOMIC DNA]</scope>
    <source>
        <strain evidence="4 5">THS-13</strain>
    </source>
</reference>
<dbReference type="GO" id="GO:0009190">
    <property type="term" value="P:cyclic nucleotide biosynthetic process"/>
    <property type="evidence" value="ECO:0007669"/>
    <property type="project" value="InterPro"/>
</dbReference>
<evidence type="ECO:0000256" key="2">
    <source>
        <dbReference type="ARBA" id="ARBA00022840"/>
    </source>
</evidence>
<dbReference type="Gene3D" id="3.40.50.300">
    <property type="entry name" value="P-loop containing nucleotide triphosphate hydrolases"/>
    <property type="match status" value="1"/>
</dbReference>
<organism evidence="4 5">
    <name type="scientific">Stagnimonas aquatica</name>
    <dbReference type="NCBI Taxonomy" id="2689987"/>
    <lineage>
        <taxon>Bacteria</taxon>
        <taxon>Pseudomonadati</taxon>
        <taxon>Pseudomonadota</taxon>
        <taxon>Gammaproteobacteria</taxon>
        <taxon>Nevskiales</taxon>
        <taxon>Nevskiaceae</taxon>
        <taxon>Stagnimonas</taxon>
    </lineage>
</organism>
<dbReference type="EMBL" id="RJVO01000002">
    <property type="protein sequence ID" value="ROH92057.1"/>
    <property type="molecule type" value="Genomic_DNA"/>
</dbReference>
<dbReference type="Pfam" id="PF13240">
    <property type="entry name" value="Zn_Ribbon_1"/>
    <property type="match status" value="1"/>
</dbReference>
<name>A0A3N0VH27_9GAMM</name>